<dbReference type="eggNOG" id="ENOG50302WD">
    <property type="taxonomic scope" value="Bacteria"/>
</dbReference>
<name>M4VC38_9BACT</name>
<dbReference type="HOGENOM" id="CLU_735015_0_0_7"/>
<dbReference type="PANTHER" id="PTHR30383">
    <property type="entry name" value="THIOESTERASE 1/PROTEASE 1/LYSOPHOSPHOLIPASE L1"/>
    <property type="match status" value="1"/>
</dbReference>
<keyword evidence="2" id="KW-1185">Reference proteome</keyword>
<dbReference type="OrthoDB" id="916975at2"/>
<dbReference type="InterPro" id="IPR051532">
    <property type="entry name" value="Ester_Hydrolysis_Enzymes"/>
</dbReference>
<dbReference type="EMBL" id="CP003537">
    <property type="protein sequence ID" value="AGH96803.1"/>
    <property type="molecule type" value="Genomic_DNA"/>
</dbReference>
<sequence length="376" mass="43238">MLISQKCKILVTTTLVFLLFLAVLDPVVLALTEEPLLTPAQIKAESLEYEPSAFSRQRIKREKRLIHKDEGLWVQINSYGYRGAEIEEPKKKFRLVIYGGSTVFDPLVAVSWPEQLQKELEAKGLPIEVINAGIPGASSAEITARFLSEVEFLKPDAVLLYEAWNDIRFFNKSAPQLPFIPSFQEQRNVYIYPANKVDEFLSEHSYLYLLARYKFLDIYFSEDNKNAIENRRANYGNDEMYGAEIKEDFKNQIKINYEAFVQIAKSAGVTPILATQAMLPVKHLKDEDRKKVNYRFVELNFDGILKASQLIQNEIRQVAKSRQLILVDADKDLSGRTEIFYDHVHFNGKGSEDFAHYMGTQLEKPLRNLSKSVRLK</sequence>
<organism evidence="1 2">
    <name type="scientific">Pseudobdellovibrio exovorus JSS</name>
    <dbReference type="NCBI Taxonomy" id="1184267"/>
    <lineage>
        <taxon>Bacteria</taxon>
        <taxon>Pseudomonadati</taxon>
        <taxon>Bdellovibrionota</taxon>
        <taxon>Bdellovibrionia</taxon>
        <taxon>Bdellovibrionales</taxon>
        <taxon>Pseudobdellovibrionaceae</taxon>
        <taxon>Pseudobdellovibrio</taxon>
    </lineage>
</organism>
<gene>
    <name evidence="1" type="ORF">A11Q_2587</name>
</gene>
<evidence type="ECO:0000313" key="1">
    <source>
        <dbReference type="EMBL" id="AGH96803.1"/>
    </source>
</evidence>
<evidence type="ECO:0000313" key="2">
    <source>
        <dbReference type="Proteomes" id="UP000012040"/>
    </source>
</evidence>
<proteinExistence type="predicted"/>
<dbReference type="KEGG" id="bex:A11Q_2587"/>
<accession>M4VC38</accession>
<dbReference type="RefSeq" id="WP_015471293.1">
    <property type="nucleotide sequence ID" value="NC_020813.1"/>
</dbReference>
<dbReference type="GO" id="GO:0016788">
    <property type="term" value="F:hydrolase activity, acting on ester bonds"/>
    <property type="evidence" value="ECO:0007669"/>
    <property type="project" value="UniProtKB-ARBA"/>
</dbReference>
<dbReference type="SUPFAM" id="SSF52266">
    <property type="entry name" value="SGNH hydrolase"/>
    <property type="match status" value="1"/>
</dbReference>
<reference evidence="1 2" key="1">
    <citation type="journal article" date="2013" name="ISME J.">
        <title>By their genes ye shall know them: genomic signatures of predatory bacteria.</title>
        <authorList>
            <person name="Pasternak Z."/>
            <person name="Pietrokovski S."/>
            <person name="Rotem O."/>
            <person name="Gophna U."/>
            <person name="Lurie-Weinberger M.N."/>
            <person name="Jurkevitch E."/>
        </authorList>
    </citation>
    <scope>NUCLEOTIDE SEQUENCE [LARGE SCALE GENOMIC DNA]</scope>
    <source>
        <strain evidence="1 2">JSS</strain>
    </source>
</reference>
<dbReference type="AlphaFoldDB" id="M4VC38"/>
<protein>
    <submittedName>
        <fullName evidence="1">Uncharacterized protein</fullName>
    </submittedName>
</protein>
<dbReference type="Proteomes" id="UP000012040">
    <property type="component" value="Chromosome"/>
</dbReference>
<dbReference type="STRING" id="1184267.A11Q_2587"/>
<dbReference type="InterPro" id="IPR036514">
    <property type="entry name" value="SGNH_hydro_sf"/>
</dbReference>
<dbReference type="PATRIC" id="fig|1184267.3.peg.2615"/>
<dbReference type="Gene3D" id="3.40.50.1110">
    <property type="entry name" value="SGNH hydrolase"/>
    <property type="match status" value="2"/>
</dbReference>